<organism evidence="2 3">
    <name type="scientific">Brachionus calyciflorus</name>
    <dbReference type="NCBI Taxonomy" id="104777"/>
    <lineage>
        <taxon>Eukaryota</taxon>
        <taxon>Metazoa</taxon>
        <taxon>Spiralia</taxon>
        <taxon>Gnathifera</taxon>
        <taxon>Rotifera</taxon>
        <taxon>Eurotatoria</taxon>
        <taxon>Monogononta</taxon>
        <taxon>Pseudotrocha</taxon>
        <taxon>Ploima</taxon>
        <taxon>Brachionidae</taxon>
        <taxon>Brachionus</taxon>
    </lineage>
</organism>
<gene>
    <name evidence="2" type="ORF">OXX778_LOCUS3967</name>
</gene>
<accession>A0A813P9R6</accession>
<keyword evidence="3" id="KW-1185">Reference proteome</keyword>
<evidence type="ECO:0008006" key="4">
    <source>
        <dbReference type="Google" id="ProtNLM"/>
    </source>
</evidence>
<dbReference type="Proteomes" id="UP000663879">
    <property type="component" value="Unassembled WGS sequence"/>
</dbReference>
<proteinExistence type="predicted"/>
<sequence length="264" mass="30241">MTDFELAAIKAFKETFPGVKNKGCMFHFGQNIMKYLSSIGLKSNYIDDTDFKQWINSIFALALCPLNKLDDQWEKCLNNPPKNVLRIEEFLDYFVDNYFEGDFPKEMWNHFGNENLPRTNNNLEGYNGKLKKYIVISHPNIFIAVEALQKEEVAGDITIDVYMKRIAAMLVIYKKKKEKIGVAQQNISSSDEENESDDSSGEETDDGVDSDDYEDSENNDENVIPSTSNELVQSLAQFVVTQENLRCNCNTKCKTKRCPCINEN</sequence>
<dbReference type="EMBL" id="CAJNOC010000373">
    <property type="protein sequence ID" value="CAF0751978.1"/>
    <property type="molecule type" value="Genomic_DNA"/>
</dbReference>
<feature type="region of interest" description="Disordered" evidence="1">
    <location>
        <begin position="183"/>
        <end position="225"/>
    </location>
</feature>
<feature type="compositionally biased region" description="Acidic residues" evidence="1">
    <location>
        <begin position="190"/>
        <end position="220"/>
    </location>
</feature>
<evidence type="ECO:0000313" key="3">
    <source>
        <dbReference type="Proteomes" id="UP000663879"/>
    </source>
</evidence>
<dbReference type="AlphaFoldDB" id="A0A813P9R6"/>
<comment type="caution">
    <text evidence="2">The sequence shown here is derived from an EMBL/GenBank/DDBJ whole genome shotgun (WGS) entry which is preliminary data.</text>
</comment>
<evidence type="ECO:0000256" key="1">
    <source>
        <dbReference type="SAM" id="MobiDB-lite"/>
    </source>
</evidence>
<name>A0A813P9R6_9BILA</name>
<protein>
    <recommendedName>
        <fullName evidence="4">MULE transposase domain-containing protein</fullName>
    </recommendedName>
</protein>
<reference evidence="2" key="1">
    <citation type="submission" date="2021-02" db="EMBL/GenBank/DDBJ databases">
        <authorList>
            <person name="Nowell W R."/>
        </authorList>
    </citation>
    <scope>NUCLEOTIDE SEQUENCE</scope>
    <source>
        <strain evidence="2">Ploen Becks lab</strain>
    </source>
</reference>
<dbReference type="OrthoDB" id="6597502at2759"/>
<evidence type="ECO:0000313" key="2">
    <source>
        <dbReference type="EMBL" id="CAF0751978.1"/>
    </source>
</evidence>